<organism evidence="8 9">
    <name type="scientific">Phytophthora cactorum</name>
    <dbReference type="NCBI Taxonomy" id="29920"/>
    <lineage>
        <taxon>Eukaryota</taxon>
        <taxon>Sar</taxon>
        <taxon>Stramenopiles</taxon>
        <taxon>Oomycota</taxon>
        <taxon>Peronosporomycetes</taxon>
        <taxon>Peronosporales</taxon>
        <taxon>Peronosporaceae</taxon>
        <taxon>Phytophthora</taxon>
    </lineage>
</organism>
<evidence type="ECO:0000313" key="8">
    <source>
        <dbReference type="EMBL" id="RAW25083.1"/>
    </source>
</evidence>
<keyword evidence="9" id="KW-1185">Reference proteome</keyword>
<feature type="coiled-coil region" evidence="2">
    <location>
        <begin position="197"/>
        <end position="280"/>
    </location>
</feature>
<dbReference type="Proteomes" id="UP000251314">
    <property type="component" value="Unassembled WGS sequence"/>
</dbReference>
<feature type="compositionally biased region" description="Basic residues" evidence="3">
    <location>
        <begin position="107"/>
        <end position="118"/>
    </location>
</feature>
<dbReference type="VEuPathDB" id="FungiDB:PC110_g18498"/>
<evidence type="ECO:0000256" key="3">
    <source>
        <dbReference type="SAM" id="MobiDB-lite"/>
    </source>
</evidence>
<evidence type="ECO:0000313" key="4">
    <source>
        <dbReference type="EMBL" id="KAG2858432.1"/>
    </source>
</evidence>
<dbReference type="InterPro" id="IPR039902">
    <property type="entry name" value="CCDC148/CCDC112"/>
</dbReference>
<feature type="region of interest" description="Disordered" evidence="3">
    <location>
        <begin position="65"/>
        <end position="129"/>
    </location>
</feature>
<dbReference type="EMBL" id="MJFZ01000795">
    <property type="protein sequence ID" value="RAW25083.1"/>
    <property type="molecule type" value="Genomic_DNA"/>
</dbReference>
<protein>
    <recommendedName>
        <fullName evidence="10">Coiled-coil domain-containing protein</fullName>
    </recommendedName>
</protein>
<feature type="compositionally biased region" description="Basic and acidic residues" evidence="3">
    <location>
        <begin position="119"/>
        <end position="129"/>
    </location>
</feature>
<evidence type="ECO:0000313" key="9">
    <source>
        <dbReference type="Proteomes" id="UP000251314"/>
    </source>
</evidence>
<comment type="caution">
    <text evidence="8">The sequence shown here is derived from an EMBL/GenBank/DDBJ whole genome shotgun (WGS) entry which is preliminary data.</text>
</comment>
<keyword evidence="1 2" id="KW-0175">Coiled coil</keyword>
<feature type="compositionally biased region" description="Basic and acidic residues" evidence="3">
    <location>
        <begin position="690"/>
        <end position="707"/>
    </location>
</feature>
<evidence type="ECO:0000313" key="7">
    <source>
        <dbReference type="EMBL" id="KAG3212063.1"/>
    </source>
</evidence>
<feature type="region of interest" description="Disordered" evidence="3">
    <location>
        <begin position="602"/>
        <end position="622"/>
    </location>
</feature>
<feature type="compositionally biased region" description="Basic and acidic residues" evidence="3">
    <location>
        <begin position="75"/>
        <end position="106"/>
    </location>
</feature>
<evidence type="ECO:0008006" key="10">
    <source>
        <dbReference type="Google" id="ProtNLM"/>
    </source>
</evidence>
<dbReference type="EMBL" id="RCMG01000253">
    <property type="protein sequence ID" value="KAG2858432.1"/>
    <property type="molecule type" value="Genomic_DNA"/>
</dbReference>
<evidence type="ECO:0000313" key="6">
    <source>
        <dbReference type="EMBL" id="KAG2983062.1"/>
    </source>
</evidence>
<proteinExistence type="predicted"/>
<dbReference type="PANTHER" id="PTHR21549:SF0">
    <property type="entry name" value="COILED-COIL DOMAIN-CONTAINING PROTEIN 112"/>
    <property type="match status" value="1"/>
</dbReference>
<dbReference type="Proteomes" id="UP000760860">
    <property type="component" value="Unassembled WGS sequence"/>
</dbReference>
<dbReference type="PANTHER" id="PTHR21549">
    <property type="entry name" value="MUTATED IN BLADDER CANCER 1"/>
    <property type="match status" value="1"/>
</dbReference>
<feature type="region of interest" description="Disordered" evidence="3">
    <location>
        <begin position="1"/>
        <end position="39"/>
    </location>
</feature>
<feature type="region of interest" description="Disordered" evidence="3">
    <location>
        <begin position="685"/>
        <end position="713"/>
    </location>
</feature>
<evidence type="ECO:0000313" key="5">
    <source>
        <dbReference type="EMBL" id="KAG2912164.1"/>
    </source>
</evidence>
<dbReference type="EMBL" id="RCML01000266">
    <property type="protein sequence ID" value="KAG2983062.1"/>
    <property type="molecule type" value="Genomic_DNA"/>
</dbReference>
<dbReference type="Proteomes" id="UP000697107">
    <property type="component" value="Unassembled WGS sequence"/>
</dbReference>
<reference evidence="7" key="2">
    <citation type="submission" date="2018-05" db="EMBL/GenBank/DDBJ databases">
        <title>Effector identification in a new, highly contiguous assembly of the strawberry crown rot pathogen Phytophthora cactorum.</title>
        <authorList>
            <person name="Armitage A.D."/>
            <person name="Nellist C.F."/>
            <person name="Bates H."/>
            <person name="Vickerstaff R.J."/>
            <person name="Harrison R.J."/>
        </authorList>
    </citation>
    <scope>NUCLEOTIDE SEQUENCE</scope>
    <source>
        <strain evidence="4">15-7</strain>
        <strain evidence="5">4040</strain>
        <strain evidence="6">P415</strain>
        <strain evidence="7">P421</strain>
    </source>
</reference>
<evidence type="ECO:0000256" key="1">
    <source>
        <dbReference type="ARBA" id="ARBA00023054"/>
    </source>
</evidence>
<feature type="compositionally biased region" description="Low complexity" evidence="3">
    <location>
        <begin position="511"/>
        <end position="520"/>
    </location>
</feature>
<evidence type="ECO:0000256" key="2">
    <source>
        <dbReference type="SAM" id="Coils"/>
    </source>
</evidence>
<sequence>MTRPQPLGGQQLQSLRRLREASDSAVHEEHLKRSGGVSASLYDVQQPVDPLASRTVDAIVQERLQKKGNSSTSARLRDKVTAARRGVQTERSERSGDELRQPERAKTTRKIAAVRRRGGAKEEKGNDRRRMGKLEAEWIEKQLQYKTRMATLEKESRTAWQSFFAGAGASTSSTGFLSPAGVNKLLEEMVVLREEDVHKMKHQLRKLSSKVNDVQEKVEEIANGDQFFSELQEKIDTMEAALSKFRLDQRKHFEGYVLEEKVLEKELASFMEKMERWESEVPPQLIRGGASSASLVPRLVHLSRNSSLNVHILTSQGQSKSNNDAVRVNCSNGNQEEEQTVKEGTPDEIGMINRVRRLNEAILRSGGLKGGWDSREHATFTTLLVKCGLTDDVLLQHSLPDDWETHILRHNTSNQDSNHEDKYQTNSRSDYETRVARFLCKCMRKIVTQTESSVRSHFEWYLRHLELVEEKKRVIQKWKMRKEEERQQIIQCGFDADGTALDNLDRDGTPETSRSTSSQEQSDRAKLKSREKTERLLEQWKREKKQKEEDKEQRRRELQKKRDALEAKRKQEQLDAKQKIILYKLQKEQEAMMLDRTAKRRQDGVTDDMSLGPVPFSSPTSNEDLVERSRIAIEYAKAKRLRLQQIEKRKQKQLRLPPRPETKTTDENANTLPKPVMVLNATEASKARGLSKEEIRRKERRRERQSAHDAYIPGKKAIPDVKFKSFGHIPIQPRAVPAWRKNI</sequence>
<dbReference type="EMBL" id="RCMV01000881">
    <property type="protein sequence ID" value="KAG3212063.1"/>
    <property type="molecule type" value="Genomic_DNA"/>
</dbReference>
<dbReference type="AlphaFoldDB" id="A0A329RK27"/>
<dbReference type="EMBL" id="RCMK01000794">
    <property type="protein sequence ID" value="KAG2912164.1"/>
    <property type="molecule type" value="Genomic_DNA"/>
</dbReference>
<dbReference type="STRING" id="29920.A0A329RK27"/>
<feature type="compositionally biased region" description="Low complexity" evidence="3">
    <location>
        <begin position="1"/>
        <end position="15"/>
    </location>
</feature>
<reference evidence="8 9" key="1">
    <citation type="submission" date="2018-01" db="EMBL/GenBank/DDBJ databases">
        <title>Draft genome of the strawberry crown rot pathogen Phytophthora cactorum.</title>
        <authorList>
            <person name="Armitage A.D."/>
            <person name="Lysoe E."/>
            <person name="Nellist C.F."/>
            <person name="Harrison R.J."/>
            <person name="Brurberg M.B."/>
        </authorList>
    </citation>
    <scope>NUCLEOTIDE SEQUENCE [LARGE SCALE GENOMIC DNA]</scope>
    <source>
        <strain evidence="8 9">10300</strain>
    </source>
</reference>
<name>A0A329RK27_9STRA</name>
<accession>A0A329RK27</accession>
<feature type="region of interest" description="Disordered" evidence="3">
    <location>
        <begin position="647"/>
        <end position="669"/>
    </location>
</feature>
<gene>
    <name evidence="8" type="ORF">PC110_g18498</name>
    <name evidence="4" type="ORF">PC113_g9840</name>
    <name evidence="5" type="ORF">PC117_g18965</name>
    <name evidence="6" type="ORF">PC118_g9645</name>
    <name evidence="7" type="ORF">PC129_g16974</name>
</gene>
<dbReference type="Proteomes" id="UP000735874">
    <property type="component" value="Unassembled WGS sequence"/>
</dbReference>
<dbReference type="Proteomes" id="UP000736787">
    <property type="component" value="Unassembled WGS sequence"/>
</dbReference>
<feature type="compositionally biased region" description="Basic and acidic residues" evidence="3">
    <location>
        <begin position="521"/>
        <end position="571"/>
    </location>
</feature>
<feature type="region of interest" description="Disordered" evidence="3">
    <location>
        <begin position="500"/>
        <end position="571"/>
    </location>
</feature>
<dbReference type="OrthoDB" id="2152435at2759"/>
<feature type="compositionally biased region" description="Basic and acidic residues" evidence="3">
    <location>
        <begin position="17"/>
        <end position="32"/>
    </location>
</feature>